<evidence type="ECO:0000313" key="2">
    <source>
        <dbReference type="Proteomes" id="UP000831189"/>
    </source>
</evidence>
<dbReference type="Proteomes" id="UP000831189">
    <property type="component" value="Chromosome"/>
</dbReference>
<protein>
    <submittedName>
        <fullName evidence="1">Twin-arginine translocation pathway signal protein</fullName>
    </submittedName>
</protein>
<dbReference type="InterPro" id="IPR006311">
    <property type="entry name" value="TAT_signal"/>
</dbReference>
<proteinExistence type="predicted"/>
<name>A0ABY4KQ17_9PSED</name>
<accession>A0ABY4KQ17</accession>
<dbReference type="PROSITE" id="PS51318">
    <property type="entry name" value="TAT"/>
    <property type="match status" value="1"/>
</dbReference>
<gene>
    <name evidence="1" type="ORF">M0M42_19340</name>
</gene>
<dbReference type="EMBL" id="CP096208">
    <property type="protein sequence ID" value="UPQ82515.1"/>
    <property type="molecule type" value="Genomic_DNA"/>
</dbReference>
<keyword evidence="2" id="KW-1185">Reference proteome</keyword>
<sequence length="178" mass="19314">MTRTDHLLSRRRLLRVGVFGSAALAGAGLLGSLSGCSAEQSAAGFLHLRNSDLPMLRRLAPVLLEGTLPSTSMPSAVRGTLENLDLGLAHLPPAVSKQIQQLFDLLSLPLTRGPLTGIWGSWEQAQDADIQAFLHRWENSSIALLRQGNVALQQMILMAWYGRQESWAHCGYPGPPVI</sequence>
<organism evidence="1 2">
    <name type="scientific">Pseudomonas knackmussii</name>
    <dbReference type="NCBI Taxonomy" id="65741"/>
    <lineage>
        <taxon>Bacteria</taxon>
        <taxon>Pseudomonadati</taxon>
        <taxon>Pseudomonadota</taxon>
        <taxon>Gammaproteobacteria</taxon>
        <taxon>Pseudomonadales</taxon>
        <taxon>Pseudomonadaceae</taxon>
        <taxon>Pseudomonas</taxon>
    </lineage>
</organism>
<evidence type="ECO:0000313" key="1">
    <source>
        <dbReference type="EMBL" id="UPQ82515.1"/>
    </source>
</evidence>
<reference evidence="1 2" key="1">
    <citation type="submission" date="2022-04" db="EMBL/GenBank/DDBJ databases">
        <title>Pseudomonas knackmussii B09-2.</title>
        <authorList>
            <person name="Deng Y."/>
        </authorList>
    </citation>
    <scope>NUCLEOTIDE SEQUENCE [LARGE SCALE GENOMIC DNA]</scope>
    <source>
        <strain evidence="1 2">B09-2</strain>
    </source>
</reference>